<sequence>MTAIDIERLRITYGDNTVISDLSLRIEDGEFFTLLGPSGCGKTTLLRTIAGFITPASGSISFGGKNVTDFPTHKRNIGMVFQDYALFPDKTVNTNVAYGLKARGVNRADIPGRVAEALERVGMGGFGDRLPSAISGGQRQRVALARALVIRPSVLLMDEPLSNLDAKLRLQIRESISDLQREVGITTVFVTHDQEEALAMSDRIALFRSGNIEQLGSPTEIYRHPRTSYAADFIGTANVIPVELSGAPEANSAEEITVRLGDHALRGQRRAELSGSTAFAIARPEHLSLVALDGAGSTGAASGSSAARQQGTLIPGEVVRRQYLGRVQQHTVQLAGGVIVETSEPANAVGFAQGSKVNVLFPVAETLVLAS</sequence>
<organism evidence="6 7">
    <name type="scientific">Leucobacter komagatae</name>
    <dbReference type="NCBI Taxonomy" id="55969"/>
    <lineage>
        <taxon>Bacteria</taxon>
        <taxon>Bacillati</taxon>
        <taxon>Actinomycetota</taxon>
        <taxon>Actinomycetes</taxon>
        <taxon>Micrococcales</taxon>
        <taxon>Microbacteriaceae</taxon>
        <taxon>Leucobacter</taxon>
    </lineage>
</organism>
<dbReference type="PANTHER" id="PTHR42781">
    <property type="entry name" value="SPERMIDINE/PUTRESCINE IMPORT ATP-BINDING PROTEIN POTA"/>
    <property type="match status" value="1"/>
</dbReference>
<dbReference type="InterPro" id="IPR050093">
    <property type="entry name" value="ABC_SmlMolc_Importer"/>
</dbReference>
<evidence type="ECO:0000256" key="1">
    <source>
        <dbReference type="ARBA" id="ARBA00022448"/>
    </source>
</evidence>
<dbReference type="SUPFAM" id="SSF52540">
    <property type="entry name" value="P-loop containing nucleoside triphosphate hydrolases"/>
    <property type="match status" value="1"/>
</dbReference>
<dbReference type="RefSeq" id="WP_141887513.1">
    <property type="nucleotide sequence ID" value="NZ_BAAAUY010000011.1"/>
</dbReference>
<evidence type="ECO:0000256" key="4">
    <source>
        <dbReference type="ARBA" id="ARBA00066388"/>
    </source>
</evidence>
<dbReference type="SMART" id="SM00382">
    <property type="entry name" value="AAA"/>
    <property type="match status" value="1"/>
</dbReference>
<dbReference type="PROSITE" id="PS00211">
    <property type="entry name" value="ABC_TRANSPORTER_1"/>
    <property type="match status" value="1"/>
</dbReference>
<dbReference type="GO" id="GO:0015418">
    <property type="term" value="F:ABC-type quaternary ammonium compound transporting activity"/>
    <property type="evidence" value="ECO:0007669"/>
    <property type="project" value="UniProtKB-EC"/>
</dbReference>
<evidence type="ECO:0000313" key="7">
    <source>
        <dbReference type="Proteomes" id="UP000319094"/>
    </source>
</evidence>
<dbReference type="PROSITE" id="PS50893">
    <property type="entry name" value="ABC_TRANSPORTER_2"/>
    <property type="match status" value="1"/>
</dbReference>
<dbReference type="Proteomes" id="UP000319094">
    <property type="component" value="Unassembled WGS sequence"/>
</dbReference>
<keyword evidence="1" id="KW-0813">Transport</keyword>
<dbReference type="Pfam" id="PF00005">
    <property type="entry name" value="ABC_tran"/>
    <property type="match status" value="1"/>
</dbReference>
<dbReference type="GO" id="GO:0005524">
    <property type="term" value="F:ATP binding"/>
    <property type="evidence" value="ECO:0007669"/>
    <property type="project" value="UniProtKB-KW"/>
</dbReference>
<dbReference type="Gene3D" id="2.40.50.100">
    <property type="match status" value="1"/>
</dbReference>
<dbReference type="AlphaFoldDB" id="A0A542Y8B3"/>
<gene>
    <name evidence="6" type="ORF">FB468_2367</name>
</gene>
<proteinExistence type="predicted"/>
<dbReference type="InterPro" id="IPR003439">
    <property type="entry name" value="ABC_transporter-like_ATP-bd"/>
</dbReference>
<comment type="caution">
    <text evidence="6">The sequence shown here is derived from an EMBL/GenBank/DDBJ whole genome shotgun (WGS) entry which is preliminary data.</text>
</comment>
<feature type="domain" description="ABC transporter" evidence="5">
    <location>
        <begin position="4"/>
        <end position="234"/>
    </location>
</feature>
<dbReference type="InterPro" id="IPR003593">
    <property type="entry name" value="AAA+_ATPase"/>
</dbReference>
<name>A0A542Y8B3_9MICO</name>
<dbReference type="EMBL" id="VFON01000001">
    <property type="protein sequence ID" value="TQL44311.1"/>
    <property type="molecule type" value="Genomic_DNA"/>
</dbReference>
<dbReference type="GO" id="GO:0043190">
    <property type="term" value="C:ATP-binding cassette (ABC) transporter complex"/>
    <property type="evidence" value="ECO:0007669"/>
    <property type="project" value="InterPro"/>
</dbReference>
<protein>
    <recommendedName>
        <fullName evidence="4">ABC-type quaternary amine transporter</fullName>
        <ecNumber evidence="4">7.6.2.9</ecNumber>
    </recommendedName>
</protein>
<dbReference type="GO" id="GO:0016887">
    <property type="term" value="F:ATP hydrolysis activity"/>
    <property type="evidence" value="ECO:0007669"/>
    <property type="project" value="InterPro"/>
</dbReference>
<dbReference type="InterPro" id="IPR013611">
    <property type="entry name" value="Transp-assoc_OB_typ2"/>
</dbReference>
<accession>A0A542Y8B3</accession>
<dbReference type="SUPFAM" id="SSF50331">
    <property type="entry name" value="MOP-like"/>
    <property type="match status" value="1"/>
</dbReference>
<evidence type="ECO:0000256" key="3">
    <source>
        <dbReference type="ARBA" id="ARBA00022840"/>
    </source>
</evidence>
<dbReference type="InterPro" id="IPR027417">
    <property type="entry name" value="P-loop_NTPase"/>
</dbReference>
<dbReference type="InterPro" id="IPR008995">
    <property type="entry name" value="Mo/tungstate-bd_C_term_dom"/>
</dbReference>
<reference evidence="6 7" key="1">
    <citation type="submission" date="2019-06" db="EMBL/GenBank/DDBJ databases">
        <title>Sequencing the genomes of 1000 actinobacteria strains.</title>
        <authorList>
            <person name="Klenk H.-P."/>
        </authorList>
    </citation>
    <scope>NUCLEOTIDE SEQUENCE [LARGE SCALE GENOMIC DNA]</scope>
    <source>
        <strain evidence="6 7">DSM 8803</strain>
    </source>
</reference>
<keyword evidence="7" id="KW-1185">Reference proteome</keyword>
<evidence type="ECO:0000256" key="2">
    <source>
        <dbReference type="ARBA" id="ARBA00022741"/>
    </source>
</evidence>
<dbReference type="Pfam" id="PF08402">
    <property type="entry name" value="TOBE_2"/>
    <property type="match status" value="1"/>
</dbReference>
<dbReference type="InterPro" id="IPR017871">
    <property type="entry name" value="ABC_transporter-like_CS"/>
</dbReference>
<dbReference type="FunFam" id="3.40.50.300:FF:000425">
    <property type="entry name" value="Probable ABC transporter, ATP-binding subunit"/>
    <property type="match status" value="1"/>
</dbReference>
<dbReference type="PANTHER" id="PTHR42781:SF4">
    <property type="entry name" value="SPERMIDINE_PUTRESCINE IMPORT ATP-BINDING PROTEIN POTA"/>
    <property type="match status" value="1"/>
</dbReference>
<evidence type="ECO:0000313" key="6">
    <source>
        <dbReference type="EMBL" id="TQL44311.1"/>
    </source>
</evidence>
<evidence type="ECO:0000259" key="5">
    <source>
        <dbReference type="PROSITE" id="PS50893"/>
    </source>
</evidence>
<keyword evidence="3 6" id="KW-0067">ATP-binding</keyword>
<dbReference type="EC" id="7.6.2.9" evidence="4"/>
<keyword evidence="2" id="KW-0547">Nucleotide-binding</keyword>
<dbReference type="Gene3D" id="3.40.50.300">
    <property type="entry name" value="P-loop containing nucleotide triphosphate hydrolases"/>
    <property type="match status" value="1"/>
</dbReference>
<dbReference type="OrthoDB" id="9802264at2"/>